<keyword evidence="2" id="KW-1185">Reference proteome</keyword>
<organism evidence="1 2">
    <name type="scientific">Hucho hucho</name>
    <name type="common">huchen</name>
    <dbReference type="NCBI Taxonomy" id="62062"/>
    <lineage>
        <taxon>Eukaryota</taxon>
        <taxon>Metazoa</taxon>
        <taxon>Chordata</taxon>
        <taxon>Craniata</taxon>
        <taxon>Vertebrata</taxon>
        <taxon>Euteleostomi</taxon>
        <taxon>Actinopterygii</taxon>
        <taxon>Neopterygii</taxon>
        <taxon>Teleostei</taxon>
        <taxon>Protacanthopterygii</taxon>
        <taxon>Salmoniformes</taxon>
        <taxon>Salmonidae</taxon>
        <taxon>Salmoninae</taxon>
        <taxon>Hucho</taxon>
    </lineage>
</organism>
<evidence type="ECO:0000313" key="1">
    <source>
        <dbReference type="Ensembl" id="ENSHHUP00000085550.1"/>
    </source>
</evidence>
<proteinExistence type="predicted"/>
<dbReference type="Ensembl" id="ENSHHUT00000088226.1">
    <property type="protein sequence ID" value="ENSHHUP00000085550.1"/>
    <property type="gene ID" value="ENSHHUG00000049552.1"/>
</dbReference>
<dbReference type="GeneTree" id="ENSGT00940000158978"/>
<protein>
    <submittedName>
        <fullName evidence="1">Uncharacterized protein</fullName>
    </submittedName>
</protein>
<reference evidence="1" key="3">
    <citation type="submission" date="2025-09" db="UniProtKB">
        <authorList>
            <consortium name="Ensembl"/>
        </authorList>
    </citation>
    <scope>IDENTIFICATION</scope>
</reference>
<dbReference type="Proteomes" id="UP000314982">
    <property type="component" value="Unassembled WGS sequence"/>
</dbReference>
<evidence type="ECO:0000313" key="2">
    <source>
        <dbReference type="Proteomes" id="UP000314982"/>
    </source>
</evidence>
<sequence>MAKEKHDPPDLRRMYTIMSTEEAANGKKSYWAELKISDKVRSLSTSL</sequence>
<reference evidence="2" key="1">
    <citation type="submission" date="2018-06" db="EMBL/GenBank/DDBJ databases">
        <title>Genome assembly of Danube salmon.</title>
        <authorList>
            <person name="Macqueen D.J."/>
            <person name="Gundappa M.K."/>
        </authorList>
    </citation>
    <scope>NUCLEOTIDE SEQUENCE [LARGE SCALE GENOMIC DNA]</scope>
</reference>
<name>A0A4W5RGW2_9TELE</name>
<dbReference type="STRING" id="62062.ENSHHUP00000085550"/>
<reference evidence="1" key="2">
    <citation type="submission" date="2025-08" db="UniProtKB">
        <authorList>
            <consortium name="Ensembl"/>
        </authorList>
    </citation>
    <scope>IDENTIFICATION</scope>
</reference>
<accession>A0A4W5RGW2</accession>
<dbReference type="AlphaFoldDB" id="A0A4W5RGW2"/>